<organism evidence="1 2">
    <name type="scientific">Gordonibacter massiliensis</name>
    <name type="common">ex Traore et al. 2017</name>
    <dbReference type="NCBI Taxonomy" id="1841863"/>
    <lineage>
        <taxon>Bacteria</taxon>
        <taxon>Bacillati</taxon>
        <taxon>Actinomycetota</taxon>
        <taxon>Coriobacteriia</taxon>
        <taxon>Eggerthellales</taxon>
        <taxon>Eggerthellaceae</taxon>
        <taxon>Gordonibacter</taxon>
    </lineage>
</organism>
<evidence type="ECO:0000313" key="1">
    <source>
        <dbReference type="EMBL" id="MBC2889302.1"/>
    </source>
</evidence>
<protein>
    <submittedName>
        <fullName evidence="1">Uncharacterized protein</fullName>
    </submittedName>
</protein>
<dbReference type="Proteomes" id="UP000587396">
    <property type="component" value="Unassembled WGS sequence"/>
</dbReference>
<dbReference type="AlphaFoldDB" id="A0A842JAX3"/>
<comment type="caution">
    <text evidence="1">The sequence shown here is derived from an EMBL/GenBank/DDBJ whole genome shotgun (WGS) entry which is preliminary data.</text>
</comment>
<reference evidence="1 2" key="1">
    <citation type="submission" date="2020-08" db="EMBL/GenBank/DDBJ databases">
        <authorList>
            <person name="Liu C."/>
            <person name="Sun Q."/>
        </authorList>
    </citation>
    <scope>NUCLEOTIDE SEQUENCE [LARGE SCALE GENOMIC DNA]</scope>
    <source>
        <strain evidence="1 2">N22</strain>
    </source>
</reference>
<accession>A0A842JAX3</accession>
<evidence type="ECO:0000313" key="2">
    <source>
        <dbReference type="Proteomes" id="UP000587396"/>
    </source>
</evidence>
<keyword evidence="2" id="KW-1185">Reference proteome</keyword>
<gene>
    <name evidence="1" type="ORF">H7313_08070</name>
</gene>
<dbReference type="EMBL" id="JACMSE010000005">
    <property type="protein sequence ID" value="MBC2889302.1"/>
    <property type="molecule type" value="Genomic_DNA"/>
</dbReference>
<sequence length="123" mass="13711">MPPTTMEEKASRFCGMAGIGQRIGMSEFARGKTWRADLAQAGCVEVTDRSDTVGLLLAPDYAKELSDYIRQLESELEQSHIEMLFELRKSYSEPTSGADLERAALAEFDAKEDKIREFLDGGK</sequence>
<dbReference type="RefSeq" id="WP_185905163.1">
    <property type="nucleotide sequence ID" value="NZ_JACMSE010000005.1"/>
</dbReference>
<proteinExistence type="predicted"/>
<name>A0A842JAX3_9ACTN</name>